<evidence type="ECO:0000256" key="3">
    <source>
        <dbReference type="PROSITE-ProRule" id="PRU00023"/>
    </source>
</evidence>
<accession>A0A2K0TQP7</accession>
<gene>
    <name evidence="4" type="ORF">TGAMA5MH_00910</name>
</gene>
<proteinExistence type="predicted"/>
<dbReference type="PROSITE" id="PS50088">
    <property type="entry name" value="ANK_REPEAT"/>
    <property type="match status" value="2"/>
</dbReference>
<feature type="repeat" description="ANK" evidence="3">
    <location>
        <begin position="42"/>
        <end position="74"/>
    </location>
</feature>
<dbReference type="Pfam" id="PF12796">
    <property type="entry name" value="Ank_2"/>
    <property type="match status" value="2"/>
</dbReference>
<keyword evidence="2 3" id="KW-0040">ANK repeat</keyword>
<dbReference type="SUPFAM" id="SSF48403">
    <property type="entry name" value="Ankyrin repeat"/>
    <property type="match status" value="2"/>
</dbReference>
<dbReference type="PROSITE" id="PS50297">
    <property type="entry name" value="ANK_REP_REGION"/>
    <property type="match status" value="1"/>
</dbReference>
<dbReference type="PANTHER" id="PTHR24198">
    <property type="entry name" value="ANKYRIN REPEAT AND PROTEIN KINASE DOMAIN-CONTAINING PROTEIN"/>
    <property type="match status" value="1"/>
</dbReference>
<evidence type="ECO:0000256" key="2">
    <source>
        <dbReference type="ARBA" id="ARBA00023043"/>
    </source>
</evidence>
<evidence type="ECO:0000313" key="4">
    <source>
        <dbReference type="EMBL" id="PNP47858.1"/>
    </source>
</evidence>
<organism evidence="4 5">
    <name type="scientific">Trichoderma gamsii</name>
    <dbReference type="NCBI Taxonomy" id="398673"/>
    <lineage>
        <taxon>Eukaryota</taxon>
        <taxon>Fungi</taxon>
        <taxon>Dikarya</taxon>
        <taxon>Ascomycota</taxon>
        <taxon>Pezizomycotina</taxon>
        <taxon>Sordariomycetes</taxon>
        <taxon>Hypocreomycetidae</taxon>
        <taxon>Hypocreales</taxon>
        <taxon>Hypocreaceae</taxon>
        <taxon>Trichoderma</taxon>
    </lineage>
</organism>
<dbReference type="AlphaFoldDB" id="A0A2K0TQP7"/>
<protein>
    <recommendedName>
        <fullName evidence="6">Ankyrin repeat protein</fullName>
    </recommendedName>
</protein>
<dbReference type="EMBL" id="MTYH01000012">
    <property type="protein sequence ID" value="PNP47858.1"/>
    <property type="molecule type" value="Genomic_DNA"/>
</dbReference>
<evidence type="ECO:0000256" key="1">
    <source>
        <dbReference type="ARBA" id="ARBA00022737"/>
    </source>
</evidence>
<sequence length="1042" mass="115964">MAGDGSSMAQSSIFEAIVSGDISGLKQILATKEVDLEARDAVGRTALHLAVTTASVETCQCLIDNGARLDAWTKQGEAVVHLATKRGEVDVLHAVMKSLGAKKPVAEGDVTAEDKTQDRTVHVDCLTQKHPMSPLYIAVALAHIEAVEALLDVYHADINITVGKRDDFKGTRTGDVLEATLQHPRDTCRSLLRILLQHGASLLNPSTGVVSKELLLLVLQRGEDVLDIFAELDSEGFDHAIKKFVWGESMRYKNALTSAIEFGLEDTAFKLLAYGAPAKLELNSSSVDAHKQEPFFHYGKTALEAAEEDFWQPILCAAHFEMPRLVLELLNRGVDAKSRFTDHQARSLISPRECRSVLDLVSAKLVELRGWHMEDERLPQELVGTPEGTIQRDGKKNAVTQMIKLYEEAEARLVSSGAKITDGLNLQGDDSPRPHKRVQLFAPNPETQAEVALPSHTSTKDVDLQKLETVEDGQRALLAACRSNDVALVKALTLGKWGLDLQFSPISISEVSGSSKGPYYTAVKSRNYDLARTIVQIATAQHVDFTDNEANDLSSVLADDQHSVENIKGVSAQVKSTKSARDIVRDSGAISIAEKQKDDEMIQFTVEMHYSFGLDENDVKQSPGQVYSLMEWGDWPESVVERVKATGAPFQHAMVQGKLKGRKQLDKIRQLSPLLRAAWSGNINMVRFFLDKSKIMAAYKHFAARNDFSTNKIASEQARADFMSAVKEWFDKEENLVLHCAILSGKTELVKLVLAARPDLLEVRSIDGWTPLLTAALCHQVESIRVLLEARADPFVTDTFGRNMLHLFLVSPTESHVHEPEKFSTFLRVVEKPVLDKLLEGRCADSPGGLTPLARWVSSGVKWAPFAVSIALLEASTIKAMEMYDGRGFTPLHTVAITSLDYYTRQFIEKAPHVLFYEDMDGKTPYDIIIERQLHGYLEYLMPSYTQTRRYPSNNLLHWPLFAFGTDYKGPLQEKQPYKVWEICQDVVKSMKPGLHHRKLLTDVERAEISQLSKDKKIPKKPKAGQHDVISLAVFKPGYLCW</sequence>
<dbReference type="OrthoDB" id="539213at2759"/>
<dbReference type="Gene3D" id="1.25.40.20">
    <property type="entry name" value="Ankyrin repeat-containing domain"/>
    <property type="match status" value="2"/>
</dbReference>
<name>A0A2K0TQP7_9HYPO</name>
<reference evidence="4 5" key="1">
    <citation type="submission" date="2017-02" db="EMBL/GenBank/DDBJ databases">
        <title>Genomes of Trichoderma spp. with biocontrol activity.</title>
        <authorList>
            <person name="Gardiner D."/>
            <person name="Kazan K."/>
            <person name="Vos C."/>
            <person name="Harvey P."/>
        </authorList>
    </citation>
    <scope>NUCLEOTIDE SEQUENCE [LARGE SCALE GENOMIC DNA]</scope>
    <source>
        <strain evidence="4 5">A5MH</strain>
    </source>
</reference>
<evidence type="ECO:0008006" key="6">
    <source>
        <dbReference type="Google" id="ProtNLM"/>
    </source>
</evidence>
<dbReference type="InterPro" id="IPR036770">
    <property type="entry name" value="Ankyrin_rpt-contain_sf"/>
</dbReference>
<dbReference type="SMART" id="SM00248">
    <property type="entry name" value="ANK"/>
    <property type="match status" value="10"/>
</dbReference>
<keyword evidence="1" id="KW-0677">Repeat</keyword>
<feature type="repeat" description="ANK" evidence="3">
    <location>
        <begin position="767"/>
        <end position="799"/>
    </location>
</feature>
<comment type="caution">
    <text evidence="4">The sequence shown here is derived from an EMBL/GenBank/DDBJ whole genome shotgun (WGS) entry which is preliminary data.</text>
</comment>
<dbReference type="InterPro" id="IPR002110">
    <property type="entry name" value="Ankyrin_rpt"/>
</dbReference>
<dbReference type="PANTHER" id="PTHR24198:SF165">
    <property type="entry name" value="ANKYRIN REPEAT-CONTAINING PROTEIN-RELATED"/>
    <property type="match status" value="1"/>
</dbReference>
<dbReference type="Proteomes" id="UP000236546">
    <property type="component" value="Unassembled WGS sequence"/>
</dbReference>
<evidence type="ECO:0000313" key="5">
    <source>
        <dbReference type="Proteomes" id="UP000236546"/>
    </source>
</evidence>